<dbReference type="InterPro" id="IPR024331">
    <property type="entry name" value="DUF3859"/>
</dbReference>
<accession>A0A0B9G557</accession>
<proteinExistence type="predicted"/>
<dbReference type="AlphaFoldDB" id="A0A0B9G557"/>
<name>A0A0B9G557_9GAMM</name>
<organism evidence="2 3">
    <name type="scientific">Photobacterium gaetbulicola</name>
    <dbReference type="NCBI Taxonomy" id="1295392"/>
    <lineage>
        <taxon>Bacteria</taxon>
        <taxon>Pseudomonadati</taxon>
        <taxon>Pseudomonadota</taxon>
        <taxon>Gammaproteobacteria</taxon>
        <taxon>Vibrionales</taxon>
        <taxon>Vibrionaceae</taxon>
        <taxon>Photobacterium</taxon>
    </lineage>
</organism>
<evidence type="ECO:0000259" key="1">
    <source>
        <dbReference type="Pfam" id="PF12975"/>
    </source>
</evidence>
<feature type="domain" description="DUF3859" evidence="1">
    <location>
        <begin position="5"/>
        <end position="125"/>
    </location>
</feature>
<dbReference type="Gene3D" id="2.60.40.2390">
    <property type="match status" value="1"/>
</dbReference>
<protein>
    <recommendedName>
        <fullName evidence="1">DUF3859 domain-containing protein</fullName>
    </recommendedName>
</protein>
<evidence type="ECO:0000313" key="3">
    <source>
        <dbReference type="Proteomes" id="UP000031278"/>
    </source>
</evidence>
<dbReference type="Pfam" id="PF12975">
    <property type="entry name" value="DUF3859"/>
    <property type="match status" value="1"/>
</dbReference>
<dbReference type="EMBL" id="JWLZ01000149">
    <property type="protein sequence ID" value="KHT63868.1"/>
    <property type="molecule type" value="Genomic_DNA"/>
</dbReference>
<dbReference type="RefSeq" id="WP_039460983.1">
    <property type="nucleotide sequence ID" value="NZ_JWLZ01000149.1"/>
</dbReference>
<dbReference type="Proteomes" id="UP000031278">
    <property type="component" value="Unassembled WGS sequence"/>
</dbReference>
<gene>
    <name evidence="2" type="ORF">RJ45_09705</name>
</gene>
<sequence>MAKAKPAVSIETYGIHTTWDAESKHLPKIKTFTTDVPAEIDIEFGFTVNIKKARGEKIRYCIYHPGITDEDGDELDPFDGELHVRTNDWDFYLGDTIWEPIANKLGKWRMTIELGGKVVAEKTFNLYAKDEAEFWKRRGY</sequence>
<reference evidence="2 3" key="1">
    <citation type="submission" date="2014-12" db="EMBL/GenBank/DDBJ databases">
        <title>Genome sequencing of Photobacterium gaetbulicola AD005a.</title>
        <authorList>
            <person name="Adrian T.G.S."/>
            <person name="Chan K.G."/>
        </authorList>
    </citation>
    <scope>NUCLEOTIDE SEQUENCE [LARGE SCALE GENOMIC DNA]</scope>
    <source>
        <strain evidence="2 3">AD005a</strain>
    </source>
</reference>
<comment type="caution">
    <text evidence="2">The sequence shown here is derived from an EMBL/GenBank/DDBJ whole genome shotgun (WGS) entry which is preliminary data.</text>
</comment>
<evidence type="ECO:0000313" key="2">
    <source>
        <dbReference type="EMBL" id="KHT63868.1"/>
    </source>
</evidence>